<dbReference type="AlphaFoldDB" id="A0A915DWT1"/>
<evidence type="ECO:0000256" key="5">
    <source>
        <dbReference type="ARBA" id="ARBA00037377"/>
    </source>
</evidence>
<keyword evidence="3 8" id="KW-0547">Nucleotide-binding</keyword>
<feature type="binding site" evidence="9">
    <location>
        <position position="611"/>
    </location>
    <ligand>
        <name>Mg(2+)</name>
        <dbReference type="ChEBI" id="CHEBI:18420"/>
    </ligand>
</feature>
<dbReference type="Pfam" id="PF20669">
    <property type="entry name" value="Exo70_N"/>
    <property type="match status" value="1"/>
</dbReference>
<evidence type="ECO:0000256" key="8">
    <source>
        <dbReference type="PIRSR" id="PIRSR606689-1"/>
    </source>
</evidence>
<dbReference type="GO" id="GO:0034067">
    <property type="term" value="P:protein localization to Golgi apparatus"/>
    <property type="evidence" value="ECO:0007669"/>
    <property type="project" value="TreeGrafter"/>
</dbReference>
<proteinExistence type="inferred from homology"/>
<dbReference type="WBParaSite" id="jg23567">
    <property type="protein sequence ID" value="jg23567"/>
    <property type="gene ID" value="jg23567"/>
</dbReference>
<dbReference type="SUPFAM" id="SSF74788">
    <property type="entry name" value="Cullin repeat-like"/>
    <property type="match status" value="1"/>
</dbReference>
<dbReference type="Pfam" id="PF00025">
    <property type="entry name" value="Arf"/>
    <property type="match status" value="1"/>
</dbReference>
<dbReference type="Proteomes" id="UP000887574">
    <property type="component" value="Unplaced"/>
</dbReference>
<dbReference type="GO" id="GO:0005525">
    <property type="term" value="F:GTP binding"/>
    <property type="evidence" value="ECO:0007669"/>
    <property type="project" value="UniProtKB-KW"/>
</dbReference>
<keyword evidence="2" id="KW-0813">Transport</keyword>
<dbReference type="InterPro" id="IPR027417">
    <property type="entry name" value="P-loop_NTPase"/>
</dbReference>
<organism evidence="11 12">
    <name type="scientific">Ditylenchus dipsaci</name>
    <dbReference type="NCBI Taxonomy" id="166011"/>
    <lineage>
        <taxon>Eukaryota</taxon>
        <taxon>Metazoa</taxon>
        <taxon>Ecdysozoa</taxon>
        <taxon>Nematoda</taxon>
        <taxon>Chromadorea</taxon>
        <taxon>Rhabditida</taxon>
        <taxon>Tylenchina</taxon>
        <taxon>Tylenchomorpha</taxon>
        <taxon>Sphaerularioidea</taxon>
        <taxon>Anguinidae</taxon>
        <taxon>Anguininae</taxon>
        <taxon>Ditylenchus</taxon>
    </lineage>
</organism>
<dbReference type="GO" id="GO:0043001">
    <property type="term" value="P:Golgi to plasma membrane protein transport"/>
    <property type="evidence" value="ECO:0007669"/>
    <property type="project" value="TreeGrafter"/>
</dbReference>
<dbReference type="GO" id="GO:0000145">
    <property type="term" value="C:exocyst"/>
    <property type="evidence" value="ECO:0007669"/>
    <property type="project" value="InterPro"/>
</dbReference>
<comment type="function">
    <text evidence="5">Trans-Golgi-associated GTPase that regulates protein sorting. Controls the targeting of ARL1 and its effector to the trans-Golgi. Required for the lipidation of chylomicrons in the intestine and required for VLDL lipidation in the liver.</text>
</comment>
<evidence type="ECO:0000256" key="7">
    <source>
        <dbReference type="ARBA" id="ARBA00039478"/>
    </source>
</evidence>
<dbReference type="InterPro" id="IPR006689">
    <property type="entry name" value="Small_GTPase_ARF/SAR"/>
</dbReference>
<name>A0A915DWT1_9BILA</name>
<evidence type="ECO:0000256" key="3">
    <source>
        <dbReference type="ARBA" id="ARBA00022741"/>
    </source>
</evidence>
<feature type="binding site" evidence="8">
    <location>
        <begin position="689"/>
        <end position="692"/>
    </location>
    <ligand>
        <name>GTP</name>
        <dbReference type="ChEBI" id="CHEBI:37565"/>
    </ligand>
</feature>
<keyword evidence="9" id="KW-0479">Metal-binding</keyword>
<dbReference type="Gene3D" id="1.20.1280.170">
    <property type="entry name" value="Exocyst complex component Exo70"/>
    <property type="match status" value="1"/>
</dbReference>
<evidence type="ECO:0000256" key="1">
    <source>
        <dbReference type="ARBA" id="ARBA00006756"/>
    </source>
</evidence>
<dbReference type="PROSITE" id="PS51419">
    <property type="entry name" value="RAB"/>
    <property type="match status" value="1"/>
</dbReference>
<feature type="binding site" evidence="8">
    <location>
        <begin position="579"/>
        <end position="586"/>
    </location>
    <ligand>
        <name>GTP</name>
        <dbReference type="ChEBI" id="CHEBI:37565"/>
    </ligand>
</feature>
<comment type="subunit">
    <text evidence="6">Interacts with SYS1.</text>
</comment>
<dbReference type="SMART" id="SM00178">
    <property type="entry name" value="SAR"/>
    <property type="match status" value="1"/>
</dbReference>
<feature type="domain" description="Exocyst complex subunit Exo70 C-terminal" evidence="10">
    <location>
        <begin position="260"/>
        <end position="406"/>
    </location>
</feature>
<dbReference type="SMART" id="SM00177">
    <property type="entry name" value="ARF"/>
    <property type="match status" value="1"/>
</dbReference>
<dbReference type="GO" id="GO:0006887">
    <property type="term" value="P:exocytosis"/>
    <property type="evidence" value="ECO:0007669"/>
    <property type="project" value="InterPro"/>
</dbReference>
<dbReference type="InterPro" id="IPR005225">
    <property type="entry name" value="Small_GTP-bd"/>
</dbReference>
<dbReference type="GO" id="GO:0003924">
    <property type="term" value="F:GTPase activity"/>
    <property type="evidence" value="ECO:0007669"/>
    <property type="project" value="InterPro"/>
</dbReference>
<dbReference type="InterPro" id="IPR046364">
    <property type="entry name" value="Exo70_C"/>
</dbReference>
<reference evidence="12" key="1">
    <citation type="submission" date="2022-11" db="UniProtKB">
        <authorList>
            <consortium name="WormBaseParasite"/>
        </authorList>
    </citation>
    <scope>IDENTIFICATION</scope>
</reference>
<evidence type="ECO:0000313" key="11">
    <source>
        <dbReference type="Proteomes" id="UP000887574"/>
    </source>
</evidence>
<evidence type="ECO:0000256" key="2">
    <source>
        <dbReference type="ARBA" id="ARBA00022448"/>
    </source>
</evidence>
<dbReference type="Pfam" id="PF03081">
    <property type="entry name" value="Exo70_C"/>
    <property type="match status" value="2"/>
</dbReference>
<keyword evidence="4 8" id="KW-0342">GTP-binding</keyword>
<dbReference type="SUPFAM" id="SSF52540">
    <property type="entry name" value="P-loop containing nucleoside triphosphate hydrolases"/>
    <property type="match status" value="1"/>
</dbReference>
<feature type="binding site" evidence="8">
    <location>
        <position position="633"/>
    </location>
    <ligand>
        <name>GTP</name>
        <dbReference type="ChEBI" id="CHEBI:37565"/>
    </ligand>
</feature>
<dbReference type="GO" id="GO:0006886">
    <property type="term" value="P:intracellular protein transport"/>
    <property type="evidence" value="ECO:0007669"/>
    <property type="project" value="TreeGrafter"/>
</dbReference>
<accession>A0A915DWT1</accession>
<keyword evidence="9" id="KW-0460">Magnesium</keyword>
<evidence type="ECO:0000256" key="4">
    <source>
        <dbReference type="ARBA" id="ARBA00023134"/>
    </source>
</evidence>
<dbReference type="SMART" id="SM00175">
    <property type="entry name" value="RAB"/>
    <property type="match status" value="1"/>
</dbReference>
<dbReference type="GO" id="GO:0005546">
    <property type="term" value="F:phosphatidylinositol-4,5-bisphosphate binding"/>
    <property type="evidence" value="ECO:0007669"/>
    <property type="project" value="InterPro"/>
</dbReference>
<dbReference type="PANTHER" id="PTHR45909">
    <property type="entry name" value="ADP-RIBOSYLATION FACTOR-RELATED PROTEIN 1"/>
    <property type="match status" value="1"/>
</dbReference>
<comment type="similarity">
    <text evidence="1">Belongs to the EXO70 family.</text>
</comment>
<dbReference type="PROSITE" id="PS51417">
    <property type="entry name" value="ARF"/>
    <property type="match status" value="1"/>
</dbReference>
<protein>
    <recommendedName>
        <fullName evidence="7">ADP-ribosylation factor-related protein 1</fullName>
    </recommendedName>
</protein>
<evidence type="ECO:0000256" key="9">
    <source>
        <dbReference type="PIRSR" id="PIRSR606689-2"/>
    </source>
</evidence>
<feature type="domain" description="Exocyst complex subunit Exo70 C-terminal" evidence="10">
    <location>
        <begin position="417"/>
        <end position="518"/>
    </location>
</feature>
<evidence type="ECO:0000313" key="12">
    <source>
        <dbReference type="WBParaSite" id="jg23567"/>
    </source>
</evidence>
<evidence type="ECO:0000259" key="10">
    <source>
        <dbReference type="Pfam" id="PF03081"/>
    </source>
</evidence>
<feature type="binding site" evidence="9">
    <location>
        <position position="586"/>
    </location>
    <ligand>
        <name>Mg(2+)</name>
        <dbReference type="ChEBI" id="CHEBI:18420"/>
    </ligand>
</feature>
<dbReference type="InterPro" id="IPR016159">
    <property type="entry name" value="Cullin_repeat-like_dom_sf"/>
</dbReference>
<dbReference type="GO" id="GO:0046872">
    <property type="term" value="F:metal ion binding"/>
    <property type="evidence" value="ECO:0007669"/>
    <property type="project" value="UniProtKB-KW"/>
</dbReference>
<keyword evidence="11" id="KW-1185">Reference proteome</keyword>
<evidence type="ECO:0000256" key="6">
    <source>
        <dbReference type="ARBA" id="ARBA00038765"/>
    </source>
</evidence>
<sequence length="769" mass="87542">MGRPGLSVDDLQLRLTQDEDWLRDFQEALNRSATLTTSVSSILDDFRRESRAFQREQQNVKKLLRMKCATHLDEYLEKMNNLKEAISFFSSHATYKSQLNHMKQIFETGCGYLEIEFGNQVKSKSISLYPAKILECLDEEFEMPSFRLPNLATIKDTENINKMATWLLANSSSCTQFLGYYSACRSDNMLKTLNAINEHRASRTSKSHFVKFALKKAAGKISEKPSIFNITSEIMDLKRNTNEVIHKDTPITPVLFTLSVLLTLVQLETEACAAVFGNVKVEASILRQVMVHPLSTVLNHNLKLVEAFEGDFETVMPLTKFLMKHTNQIRSLCENIGEGETFARFKATVNHRSVQLISEFVDHLTNDNSRFVPEDGNVHHVTSKTINFLKLLAQNRPVVGYIYEQDAVCSNTFGMGVNLRNKSGTYSDQALGALFMYNNLSYISMCCVRDKSLMSTLNANNDGQLLSFYESEIEEYLKRYLISWTKVTAVFLAYSHSDERKAAKFVYSNFNKEFEKRIKELVLKPYAEFTSRESSQMAELELDRQLKYDADAGYEMFALGRGMYKELIRKEEFFVVLIGLDNAGKTTFVEQFKANFDKTYTKRHPSKISSTVGLNLVKVDCGRALINLWDLGGEEGLRSLWKTYLEECHAIIYLIDASNLQRLEEALDSLDLLTGVEHAVNVPLLVLLNKCDQQETALSDESTSNGCNGLSQERLCYERIRAEITEKFNQIHEGDLAIMSTSALENLNVQKSANWILDAMMTRSMQNGT</sequence>
<dbReference type="Gene3D" id="3.40.50.300">
    <property type="entry name" value="P-loop containing nucleotide triphosphate hydrolases"/>
    <property type="match status" value="1"/>
</dbReference>
<dbReference type="PRINTS" id="PR00449">
    <property type="entry name" value="RASTRNSFRMNG"/>
</dbReference>
<dbReference type="InterPro" id="IPR024156">
    <property type="entry name" value="Small_GTPase_ARF"/>
</dbReference>
<dbReference type="NCBIfam" id="TIGR00231">
    <property type="entry name" value="small_GTP"/>
    <property type="match status" value="1"/>
</dbReference>
<dbReference type="PANTHER" id="PTHR45909:SF1">
    <property type="entry name" value="ADP-RIBOSYLATION FACTOR-RELATED PROTEIN 1"/>
    <property type="match status" value="1"/>
</dbReference>
<dbReference type="GO" id="GO:0005794">
    <property type="term" value="C:Golgi apparatus"/>
    <property type="evidence" value="ECO:0007669"/>
    <property type="project" value="TreeGrafter"/>
</dbReference>